<accession>A0ABR2E4F7</accession>
<comment type="caution">
    <text evidence="1">The sequence shown here is derived from an EMBL/GenBank/DDBJ whole genome shotgun (WGS) entry which is preliminary data.</text>
</comment>
<proteinExistence type="predicted"/>
<protein>
    <submittedName>
        <fullName evidence="1">Uncharacterized protein</fullName>
    </submittedName>
</protein>
<reference evidence="1 2" key="1">
    <citation type="journal article" date="2024" name="G3 (Bethesda)">
        <title>Genome assembly of Hibiscus sabdariffa L. provides insights into metabolisms of medicinal natural products.</title>
        <authorList>
            <person name="Kim T."/>
        </authorList>
    </citation>
    <scope>NUCLEOTIDE SEQUENCE [LARGE SCALE GENOMIC DNA]</scope>
    <source>
        <strain evidence="1">TK-2024</strain>
        <tissue evidence="1">Old leaves</tissue>
    </source>
</reference>
<keyword evidence="2" id="KW-1185">Reference proteome</keyword>
<evidence type="ECO:0000313" key="2">
    <source>
        <dbReference type="Proteomes" id="UP001472677"/>
    </source>
</evidence>
<dbReference type="Proteomes" id="UP001472677">
    <property type="component" value="Unassembled WGS sequence"/>
</dbReference>
<name>A0ABR2E4F7_9ROSI</name>
<dbReference type="EMBL" id="JBBPBM010000020">
    <property type="protein sequence ID" value="KAK8551921.1"/>
    <property type="molecule type" value="Genomic_DNA"/>
</dbReference>
<gene>
    <name evidence="1" type="ORF">V6N12_040541</name>
</gene>
<evidence type="ECO:0000313" key="1">
    <source>
        <dbReference type="EMBL" id="KAK8551921.1"/>
    </source>
</evidence>
<sequence>MLVIRFSFYLVLSLSERAATLPRLLKYHCQAIKPVGALPELTLLLLMISTSWYPYLHYILDEYWSNIRDGATLYIRGALAPPSQGVF</sequence>
<organism evidence="1 2">
    <name type="scientific">Hibiscus sabdariffa</name>
    <name type="common">roselle</name>
    <dbReference type="NCBI Taxonomy" id="183260"/>
    <lineage>
        <taxon>Eukaryota</taxon>
        <taxon>Viridiplantae</taxon>
        <taxon>Streptophyta</taxon>
        <taxon>Embryophyta</taxon>
        <taxon>Tracheophyta</taxon>
        <taxon>Spermatophyta</taxon>
        <taxon>Magnoliopsida</taxon>
        <taxon>eudicotyledons</taxon>
        <taxon>Gunneridae</taxon>
        <taxon>Pentapetalae</taxon>
        <taxon>rosids</taxon>
        <taxon>malvids</taxon>
        <taxon>Malvales</taxon>
        <taxon>Malvaceae</taxon>
        <taxon>Malvoideae</taxon>
        <taxon>Hibiscus</taxon>
    </lineage>
</organism>